<evidence type="ECO:0000256" key="10">
    <source>
        <dbReference type="ARBA" id="ARBA00023270"/>
    </source>
</evidence>
<feature type="site" description="Cleavage (non-hydrolytic); by autolysis" evidence="15">
    <location>
        <begin position="62"/>
        <end position="63"/>
    </location>
</feature>
<gene>
    <name evidence="15" type="primary">speH</name>
    <name evidence="16" type="ORF">SAMN02745218_02060</name>
</gene>
<accession>A0A1M5B2K9</accession>
<dbReference type="FunFam" id="3.30.360.110:FF:000001">
    <property type="entry name" value="S-adenosylmethionine decarboxylase proenzyme"/>
    <property type="match status" value="1"/>
</dbReference>
<keyword evidence="9 15" id="KW-0456">Lyase</keyword>
<feature type="active site" description="Proton donor; for catalytic activity" evidence="15">
    <location>
        <position position="83"/>
    </location>
</feature>
<sequence>MKHLGRHVLAEIYGCEFELLNDIEKVEEIMVNAALEAGAEVRECVFHKFSPQGVSGVVVISESHLAIHTWPELGYAAVDVFTCGDRVNPWDACNYLTSQFRAKHMSARETKRGIFPVTEEEEADHQVAVNL</sequence>
<dbReference type="AlphaFoldDB" id="A0A1M5B2K9"/>
<comment type="subunit">
    <text evidence="2 15">Heterotetramer of two alpha and two beta chains arranged as a dimer of alpha/beta heterodimers.</text>
</comment>
<evidence type="ECO:0000256" key="4">
    <source>
        <dbReference type="ARBA" id="ARBA00022793"/>
    </source>
</evidence>
<dbReference type="NCBIfam" id="TIGR03330">
    <property type="entry name" value="SAM_DCase_Bsu"/>
    <property type="match status" value="1"/>
</dbReference>
<comment type="PTM">
    <text evidence="15">Is synthesized initially as an inactive proenzyme. Formation of the active enzyme involves a self-maturation process in which the active site pyruvoyl group is generated from an internal serine residue via an autocatalytic post-translational modification. Two non-identical subunits are generated from the proenzyme in this reaction, and the pyruvate is formed at the N-terminus of the alpha chain, which is derived from the carboxyl end of the proenzyme. The post-translation cleavage follows an unusual pathway, termed non-hydrolytic serinolysis, in which the side chain hydroxyl group of the serine supplies its oxygen atom to form the C-terminus of the beta chain, while the remainder of the serine residue undergoes an oxidative deamination to produce ammonia and the pyruvoyl group blocking the N-terminus of the alpha chain.</text>
</comment>
<dbReference type="Gene3D" id="3.30.360.110">
    <property type="entry name" value="S-adenosylmethionine decarboxylase domain"/>
    <property type="match status" value="1"/>
</dbReference>
<dbReference type="InterPro" id="IPR042284">
    <property type="entry name" value="AdoMetDC_N"/>
</dbReference>
<evidence type="ECO:0000256" key="5">
    <source>
        <dbReference type="ARBA" id="ARBA00022813"/>
    </source>
</evidence>
<dbReference type="Pfam" id="PF02675">
    <property type="entry name" value="AdoMet_dc"/>
    <property type="match status" value="1"/>
</dbReference>
<evidence type="ECO:0000256" key="15">
    <source>
        <dbReference type="HAMAP-Rule" id="MF_00464"/>
    </source>
</evidence>
<proteinExistence type="inferred from homology"/>
<dbReference type="EMBL" id="FQUW01000025">
    <property type="protein sequence ID" value="SHF36422.1"/>
    <property type="molecule type" value="Genomic_DNA"/>
</dbReference>
<reference evidence="17" key="1">
    <citation type="submission" date="2016-11" db="EMBL/GenBank/DDBJ databases">
        <authorList>
            <person name="Varghese N."/>
            <person name="Submissions S."/>
        </authorList>
    </citation>
    <scope>NUCLEOTIDE SEQUENCE [LARGE SCALE GENOMIC DNA]</scope>
    <source>
        <strain evidence="17">DSM 11792</strain>
    </source>
</reference>
<dbReference type="InterPro" id="IPR003826">
    <property type="entry name" value="AdoMetDC_fam_prok"/>
</dbReference>
<comment type="pathway">
    <text evidence="1 15">Amine and polyamine biosynthesis; S-adenosylmethioninamine biosynthesis; S-adenosylmethioninamine from S-adenosyl-L-methionine: step 1/1.</text>
</comment>
<comment type="function">
    <text evidence="13 15">Catalyzes the decarboxylation of S-adenosylmethionine to S-adenosylmethioninamine (dcAdoMet), the propylamine donor required for the synthesis of the polyamines spermine and spermidine from the diamine putrescine.</text>
</comment>
<dbReference type="OrthoDB" id="9793120at2"/>
<evidence type="ECO:0000313" key="17">
    <source>
        <dbReference type="Proteomes" id="UP000184196"/>
    </source>
</evidence>
<feature type="chain" id="PRO_5023562665" description="S-adenosylmethionine decarboxylase beta chain" evidence="15">
    <location>
        <begin position="1"/>
        <end position="62"/>
    </location>
</feature>
<keyword evidence="11 15" id="KW-0670">Pyruvate</keyword>
<dbReference type="PANTHER" id="PTHR33866">
    <property type="entry name" value="S-ADENOSYLMETHIONINE DECARBOXYLASE PROENZYME"/>
    <property type="match status" value="1"/>
</dbReference>
<evidence type="ECO:0000256" key="7">
    <source>
        <dbReference type="ARBA" id="ARBA00023115"/>
    </source>
</evidence>
<comment type="catalytic activity">
    <reaction evidence="12 15">
        <text>S-adenosyl-L-methionine + H(+) = S-adenosyl 3-(methylsulfanyl)propylamine + CO2</text>
        <dbReference type="Rhea" id="RHEA:15981"/>
        <dbReference type="ChEBI" id="CHEBI:15378"/>
        <dbReference type="ChEBI" id="CHEBI:16526"/>
        <dbReference type="ChEBI" id="CHEBI:57443"/>
        <dbReference type="ChEBI" id="CHEBI:59789"/>
        <dbReference type="EC" id="4.1.1.50"/>
    </reaction>
</comment>
<comment type="cofactor">
    <cofactor evidence="15">
        <name>pyruvate</name>
        <dbReference type="ChEBI" id="CHEBI:15361"/>
    </cofactor>
    <text evidence="15">Binds 1 pyruvoyl group covalently per subunit.</text>
</comment>
<dbReference type="GO" id="GO:0008295">
    <property type="term" value="P:spermidine biosynthetic process"/>
    <property type="evidence" value="ECO:0007669"/>
    <property type="project" value="UniProtKB-UniRule"/>
</dbReference>
<feature type="active site" description="Schiff-base intermediate with substrate; via pyruvic acid" evidence="15">
    <location>
        <position position="63"/>
    </location>
</feature>
<evidence type="ECO:0000256" key="9">
    <source>
        <dbReference type="ARBA" id="ARBA00023239"/>
    </source>
</evidence>
<dbReference type="RefSeq" id="WP_027356355.1">
    <property type="nucleotide sequence ID" value="NZ_FQUW01000025.1"/>
</dbReference>
<evidence type="ECO:0000256" key="12">
    <source>
        <dbReference type="ARBA" id="ARBA00048112"/>
    </source>
</evidence>
<keyword evidence="17" id="KW-1185">Reference proteome</keyword>
<evidence type="ECO:0000256" key="11">
    <source>
        <dbReference type="ARBA" id="ARBA00023317"/>
    </source>
</evidence>
<feature type="modified residue" description="Pyruvic acid (Ser); by autocatalysis" evidence="15">
    <location>
        <position position="63"/>
    </location>
</feature>
<keyword evidence="7 15" id="KW-0620">Polyamine biosynthesis</keyword>
<dbReference type="InterPro" id="IPR042286">
    <property type="entry name" value="AdoMetDC_C"/>
</dbReference>
<name>A0A1M5B2K9_9FIRM</name>
<keyword evidence="8 15" id="KW-0865">Zymogen</keyword>
<keyword evidence="4 15" id="KW-0210">Decarboxylase</keyword>
<evidence type="ECO:0000256" key="1">
    <source>
        <dbReference type="ARBA" id="ARBA00004911"/>
    </source>
</evidence>
<organism evidence="16 17">
    <name type="scientific">Desulfofundulus australicus DSM 11792</name>
    <dbReference type="NCBI Taxonomy" id="1121425"/>
    <lineage>
        <taxon>Bacteria</taxon>
        <taxon>Bacillati</taxon>
        <taxon>Bacillota</taxon>
        <taxon>Clostridia</taxon>
        <taxon>Eubacteriales</taxon>
        <taxon>Peptococcaceae</taxon>
        <taxon>Desulfofundulus</taxon>
    </lineage>
</organism>
<feature type="active site" description="Proton acceptor; for processing activity" evidence="15">
    <location>
        <position position="68"/>
    </location>
</feature>
<protein>
    <recommendedName>
        <fullName evidence="15">S-adenosylmethionine decarboxylase proenzyme</fullName>
        <shortName evidence="15">AdoMetDC</shortName>
        <shortName evidence="15">SAMDC</shortName>
        <ecNumber evidence="15">4.1.1.50</ecNumber>
    </recommendedName>
    <component>
        <recommendedName>
            <fullName evidence="15">S-adenosylmethionine decarboxylase beta chain</fullName>
        </recommendedName>
    </component>
    <component>
        <recommendedName>
            <fullName evidence="15">S-adenosylmethionine decarboxylase alpha chain</fullName>
        </recommendedName>
    </component>
</protein>
<evidence type="ECO:0000256" key="6">
    <source>
        <dbReference type="ARBA" id="ARBA00023066"/>
    </source>
</evidence>
<dbReference type="PANTHER" id="PTHR33866:SF2">
    <property type="entry name" value="S-ADENOSYLMETHIONINE DECARBOXYLASE PROENZYME"/>
    <property type="match status" value="1"/>
</dbReference>
<comment type="similarity">
    <text evidence="14 15">Belongs to the prokaryotic AdoMetDC family. Type 1 subfamily.</text>
</comment>
<dbReference type="InterPro" id="IPR016067">
    <property type="entry name" value="S-AdoMet_deCO2ase_core"/>
</dbReference>
<keyword evidence="3 15" id="KW-0949">S-adenosyl-L-methionine</keyword>
<evidence type="ECO:0000256" key="2">
    <source>
        <dbReference type="ARBA" id="ARBA00011601"/>
    </source>
</evidence>
<dbReference type="EC" id="4.1.1.50" evidence="15"/>
<dbReference type="GO" id="GO:0004014">
    <property type="term" value="F:adenosylmethionine decarboxylase activity"/>
    <property type="evidence" value="ECO:0007669"/>
    <property type="project" value="UniProtKB-UniRule"/>
</dbReference>
<dbReference type="InterPro" id="IPR017716">
    <property type="entry name" value="S-AdoMet_deCOase_pro-enz"/>
</dbReference>
<evidence type="ECO:0000256" key="3">
    <source>
        <dbReference type="ARBA" id="ARBA00022691"/>
    </source>
</evidence>
<keyword evidence="6 15" id="KW-0745">Spermidine biosynthesis</keyword>
<evidence type="ECO:0000256" key="14">
    <source>
        <dbReference type="ARBA" id="ARBA00061583"/>
    </source>
</evidence>
<keyword evidence="5 15" id="KW-0068">Autocatalytic cleavage</keyword>
<dbReference type="UniPathway" id="UPA00331">
    <property type="reaction ID" value="UER00451"/>
</dbReference>
<dbReference type="HAMAP" id="MF_00464">
    <property type="entry name" value="AdoMetDC_1"/>
    <property type="match status" value="1"/>
</dbReference>
<feature type="chain" id="PRO_5023562664" description="S-adenosylmethionine decarboxylase alpha chain" evidence="15">
    <location>
        <begin position="63"/>
        <end position="131"/>
    </location>
</feature>
<dbReference type="Proteomes" id="UP000184196">
    <property type="component" value="Unassembled WGS sequence"/>
</dbReference>
<keyword evidence="10 15" id="KW-0704">Schiff base</keyword>
<evidence type="ECO:0000256" key="13">
    <source>
        <dbReference type="ARBA" id="ARBA00056215"/>
    </source>
</evidence>
<evidence type="ECO:0000256" key="8">
    <source>
        <dbReference type="ARBA" id="ARBA00023145"/>
    </source>
</evidence>
<dbReference type="GO" id="GO:0005829">
    <property type="term" value="C:cytosol"/>
    <property type="evidence" value="ECO:0007669"/>
    <property type="project" value="TreeGrafter"/>
</dbReference>
<dbReference type="Gene3D" id="3.30.160.750">
    <property type="match status" value="1"/>
</dbReference>
<evidence type="ECO:0000313" key="16">
    <source>
        <dbReference type="EMBL" id="SHF36422.1"/>
    </source>
</evidence>
<dbReference type="SUPFAM" id="SSF56276">
    <property type="entry name" value="S-adenosylmethionine decarboxylase"/>
    <property type="match status" value="1"/>
</dbReference>